<reference evidence="4 5" key="2">
    <citation type="submission" date="2018-11" db="EMBL/GenBank/DDBJ databases">
        <authorList>
            <consortium name="Pathogen Informatics"/>
        </authorList>
    </citation>
    <scope>NUCLEOTIDE SEQUENCE [LARGE SCALE GENOMIC DNA]</scope>
</reference>
<evidence type="ECO:0000256" key="3">
    <source>
        <dbReference type="PROSITE-ProRule" id="PRU00339"/>
    </source>
</evidence>
<keyword evidence="2 3" id="KW-0802">TPR repeat</keyword>
<evidence type="ECO:0000256" key="2">
    <source>
        <dbReference type="ARBA" id="ARBA00022803"/>
    </source>
</evidence>
<dbReference type="AlphaFoldDB" id="A0A183EZI8"/>
<dbReference type="WBParaSite" id="GPUH_0002640901-mRNA-1">
    <property type="protein sequence ID" value="GPUH_0002640901-mRNA-1"/>
    <property type="gene ID" value="GPUH_0002640901"/>
</dbReference>
<protein>
    <submittedName>
        <fullName evidence="6">TPR_REGION domain-containing protein</fullName>
    </submittedName>
</protein>
<dbReference type="Proteomes" id="UP000271098">
    <property type="component" value="Unassembled WGS sequence"/>
</dbReference>
<dbReference type="GO" id="GO:0051879">
    <property type="term" value="F:Hsp90 protein binding"/>
    <property type="evidence" value="ECO:0007669"/>
    <property type="project" value="TreeGrafter"/>
</dbReference>
<keyword evidence="5" id="KW-1185">Reference proteome</keyword>
<keyword evidence="1" id="KW-0677">Repeat</keyword>
<dbReference type="OrthoDB" id="626167at2759"/>
<dbReference type="PANTHER" id="PTHR22904:SF523">
    <property type="entry name" value="STRESS-INDUCED-PHOSPHOPROTEIN 1"/>
    <property type="match status" value="1"/>
</dbReference>
<accession>A0A183EZI8</accession>
<gene>
    <name evidence="4" type="ORF">GPUH_LOCUS26378</name>
</gene>
<sequence>MPSDRLTELSEKANCAFLNGNFRKALELYSQAIQIYPGNHVLHSNRSAVFLHLQRFHESLYDAEQSIQINPKWAKGYLRKGDALRAAKKFDKSILSYCQGLALGSAEIFAPLKDSLRCSIIKGAIFFTVFMHSKI</sequence>
<dbReference type="InterPro" id="IPR011990">
    <property type="entry name" value="TPR-like_helical_dom_sf"/>
</dbReference>
<dbReference type="Pfam" id="PF00515">
    <property type="entry name" value="TPR_1"/>
    <property type="match status" value="1"/>
</dbReference>
<reference evidence="6" key="1">
    <citation type="submission" date="2016-06" db="UniProtKB">
        <authorList>
            <consortium name="WormBaseParasite"/>
        </authorList>
    </citation>
    <scope>IDENTIFICATION</scope>
</reference>
<name>A0A183EZI8_9BILA</name>
<dbReference type="Gene3D" id="1.25.40.10">
    <property type="entry name" value="Tetratricopeptide repeat domain"/>
    <property type="match status" value="1"/>
</dbReference>
<evidence type="ECO:0000313" key="6">
    <source>
        <dbReference type="WBParaSite" id="GPUH_0002640901-mRNA-1"/>
    </source>
</evidence>
<dbReference type="PANTHER" id="PTHR22904">
    <property type="entry name" value="TPR REPEAT CONTAINING PROTEIN"/>
    <property type="match status" value="1"/>
</dbReference>
<dbReference type="PROSITE" id="PS50005">
    <property type="entry name" value="TPR"/>
    <property type="match status" value="1"/>
</dbReference>
<evidence type="ECO:0000313" key="4">
    <source>
        <dbReference type="EMBL" id="VDN45471.1"/>
    </source>
</evidence>
<dbReference type="EMBL" id="UYRT01110380">
    <property type="protein sequence ID" value="VDN45471.1"/>
    <property type="molecule type" value="Genomic_DNA"/>
</dbReference>
<dbReference type="SUPFAM" id="SSF48452">
    <property type="entry name" value="TPR-like"/>
    <property type="match status" value="1"/>
</dbReference>
<organism evidence="6">
    <name type="scientific">Gongylonema pulchrum</name>
    <dbReference type="NCBI Taxonomy" id="637853"/>
    <lineage>
        <taxon>Eukaryota</taxon>
        <taxon>Metazoa</taxon>
        <taxon>Ecdysozoa</taxon>
        <taxon>Nematoda</taxon>
        <taxon>Chromadorea</taxon>
        <taxon>Rhabditida</taxon>
        <taxon>Spirurina</taxon>
        <taxon>Spiruromorpha</taxon>
        <taxon>Spiruroidea</taxon>
        <taxon>Gongylonematidae</taxon>
        <taxon>Gongylonema</taxon>
    </lineage>
</organism>
<dbReference type="SMART" id="SM00028">
    <property type="entry name" value="TPR"/>
    <property type="match status" value="3"/>
</dbReference>
<proteinExistence type="predicted"/>
<evidence type="ECO:0000256" key="1">
    <source>
        <dbReference type="ARBA" id="ARBA00022737"/>
    </source>
</evidence>
<dbReference type="InterPro" id="IPR019734">
    <property type="entry name" value="TPR_rpt"/>
</dbReference>
<feature type="repeat" description="TPR" evidence="3">
    <location>
        <begin position="6"/>
        <end position="39"/>
    </location>
</feature>
<evidence type="ECO:0000313" key="5">
    <source>
        <dbReference type="Proteomes" id="UP000271098"/>
    </source>
</evidence>